<evidence type="ECO:0000256" key="1">
    <source>
        <dbReference type="ARBA" id="ARBA00004141"/>
    </source>
</evidence>
<feature type="transmembrane region" description="Helical" evidence="6">
    <location>
        <begin position="52"/>
        <end position="74"/>
    </location>
</feature>
<gene>
    <name evidence="8" type="ORF">BU24DRAFT_272779</name>
</gene>
<feature type="domain" description="Rhodopsin" evidence="7">
    <location>
        <begin position="33"/>
        <end position="152"/>
    </location>
</feature>
<accession>A0A6A5XIU3</accession>
<feature type="transmembrane region" description="Helical" evidence="6">
    <location>
        <begin position="129"/>
        <end position="151"/>
    </location>
</feature>
<evidence type="ECO:0000256" key="2">
    <source>
        <dbReference type="ARBA" id="ARBA00022692"/>
    </source>
</evidence>
<feature type="transmembrane region" description="Helical" evidence="6">
    <location>
        <begin position="94"/>
        <end position="117"/>
    </location>
</feature>
<comment type="similarity">
    <text evidence="5">Belongs to the SAT4 family.</text>
</comment>
<dbReference type="OrthoDB" id="5429740at2759"/>
<evidence type="ECO:0000313" key="9">
    <source>
        <dbReference type="Proteomes" id="UP000799778"/>
    </source>
</evidence>
<keyword evidence="3 6" id="KW-1133">Transmembrane helix</keyword>
<evidence type="ECO:0000313" key="8">
    <source>
        <dbReference type="EMBL" id="KAF2012234.1"/>
    </source>
</evidence>
<reference evidence="8" key="1">
    <citation type="journal article" date="2020" name="Stud. Mycol.">
        <title>101 Dothideomycetes genomes: a test case for predicting lifestyles and emergence of pathogens.</title>
        <authorList>
            <person name="Haridas S."/>
            <person name="Albert R."/>
            <person name="Binder M."/>
            <person name="Bloem J."/>
            <person name="Labutti K."/>
            <person name="Salamov A."/>
            <person name="Andreopoulos B."/>
            <person name="Baker S."/>
            <person name="Barry K."/>
            <person name="Bills G."/>
            <person name="Bluhm B."/>
            <person name="Cannon C."/>
            <person name="Castanera R."/>
            <person name="Culley D."/>
            <person name="Daum C."/>
            <person name="Ezra D."/>
            <person name="Gonzalez J."/>
            <person name="Henrissat B."/>
            <person name="Kuo A."/>
            <person name="Liang C."/>
            <person name="Lipzen A."/>
            <person name="Lutzoni F."/>
            <person name="Magnuson J."/>
            <person name="Mondo S."/>
            <person name="Nolan M."/>
            <person name="Ohm R."/>
            <person name="Pangilinan J."/>
            <person name="Park H.-J."/>
            <person name="Ramirez L."/>
            <person name="Alfaro M."/>
            <person name="Sun H."/>
            <person name="Tritt A."/>
            <person name="Yoshinaga Y."/>
            <person name="Zwiers L.-H."/>
            <person name="Turgeon B."/>
            <person name="Goodwin S."/>
            <person name="Spatafora J."/>
            <person name="Crous P."/>
            <person name="Grigoriev I."/>
        </authorList>
    </citation>
    <scope>NUCLEOTIDE SEQUENCE</scope>
    <source>
        <strain evidence="8">CBS 175.79</strain>
    </source>
</reference>
<feature type="transmembrane region" description="Helical" evidence="6">
    <location>
        <begin position="171"/>
        <end position="189"/>
    </location>
</feature>
<dbReference type="Proteomes" id="UP000799778">
    <property type="component" value="Unassembled WGS sequence"/>
</dbReference>
<sequence>MGANSSVPAVYNAPAYGILSLDVVLTTSAVIGRLLSRRVMKARPSVDDYLAYLAYAANIGLLISGFLLTASGALDLEDISVQSQSEKDFTMPVYDALALLYVFSITFIKASILFLYRRTFTMLTAWFRWAWWAIFALVLMWTSTCIILLALQRTNRLPKGGFSRLGISVTAIVNAFTDFLVLGLPAVRITKMSLRRRQKIALISIFMIGGIASIVSVIRGTIFFINRANRLNEAYSNYLDIVLTATESSAGIMCACLPLMKPLVVRATRWLQRLRGLDTRHQGWTTASGSSGSGAIPSKVERDRSIRRVDDYDVQLLPVSPTSESTSVLSGKDTWQGIAVDPRDVQRPCKAHRCWSRGRL</sequence>
<keyword evidence="9" id="KW-1185">Reference proteome</keyword>
<evidence type="ECO:0000256" key="4">
    <source>
        <dbReference type="ARBA" id="ARBA00023136"/>
    </source>
</evidence>
<comment type="subcellular location">
    <subcellularLocation>
        <location evidence="1">Membrane</location>
        <topology evidence="1">Multi-pass membrane protein</topology>
    </subcellularLocation>
</comment>
<evidence type="ECO:0000256" key="5">
    <source>
        <dbReference type="ARBA" id="ARBA00038359"/>
    </source>
</evidence>
<dbReference type="EMBL" id="ML978073">
    <property type="protein sequence ID" value="KAF2012234.1"/>
    <property type="molecule type" value="Genomic_DNA"/>
</dbReference>
<feature type="transmembrane region" description="Helical" evidence="6">
    <location>
        <begin position="13"/>
        <end position="31"/>
    </location>
</feature>
<feature type="domain" description="Rhodopsin" evidence="7">
    <location>
        <begin position="169"/>
        <end position="265"/>
    </location>
</feature>
<protein>
    <recommendedName>
        <fullName evidence="7">Rhodopsin domain-containing protein</fullName>
    </recommendedName>
</protein>
<proteinExistence type="inferred from homology"/>
<keyword evidence="4 6" id="KW-0472">Membrane</keyword>
<dbReference type="InterPro" id="IPR049326">
    <property type="entry name" value="Rhodopsin_dom_fungi"/>
</dbReference>
<organism evidence="8 9">
    <name type="scientific">Aaosphaeria arxii CBS 175.79</name>
    <dbReference type="NCBI Taxonomy" id="1450172"/>
    <lineage>
        <taxon>Eukaryota</taxon>
        <taxon>Fungi</taxon>
        <taxon>Dikarya</taxon>
        <taxon>Ascomycota</taxon>
        <taxon>Pezizomycotina</taxon>
        <taxon>Dothideomycetes</taxon>
        <taxon>Pleosporomycetidae</taxon>
        <taxon>Pleosporales</taxon>
        <taxon>Pleosporales incertae sedis</taxon>
        <taxon>Aaosphaeria</taxon>
    </lineage>
</organism>
<feature type="transmembrane region" description="Helical" evidence="6">
    <location>
        <begin position="237"/>
        <end position="260"/>
    </location>
</feature>
<dbReference type="PANTHER" id="PTHR33048">
    <property type="entry name" value="PTH11-LIKE INTEGRAL MEMBRANE PROTEIN (AFU_ORTHOLOGUE AFUA_5G11245)"/>
    <property type="match status" value="1"/>
</dbReference>
<name>A0A6A5XIU3_9PLEO</name>
<feature type="transmembrane region" description="Helical" evidence="6">
    <location>
        <begin position="201"/>
        <end position="225"/>
    </location>
</feature>
<dbReference type="RefSeq" id="XP_033380573.1">
    <property type="nucleotide sequence ID" value="XM_033522607.1"/>
</dbReference>
<evidence type="ECO:0000256" key="6">
    <source>
        <dbReference type="SAM" id="Phobius"/>
    </source>
</evidence>
<dbReference type="GeneID" id="54280004"/>
<dbReference type="AlphaFoldDB" id="A0A6A5XIU3"/>
<evidence type="ECO:0000259" key="7">
    <source>
        <dbReference type="Pfam" id="PF20684"/>
    </source>
</evidence>
<dbReference type="InterPro" id="IPR052337">
    <property type="entry name" value="SAT4-like"/>
</dbReference>
<evidence type="ECO:0000256" key="3">
    <source>
        <dbReference type="ARBA" id="ARBA00022989"/>
    </source>
</evidence>
<dbReference type="Pfam" id="PF20684">
    <property type="entry name" value="Fung_rhodopsin"/>
    <property type="match status" value="2"/>
</dbReference>
<dbReference type="GO" id="GO:0016020">
    <property type="term" value="C:membrane"/>
    <property type="evidence" value="ECO:0007669"/>
    <property type="project" value="UniProtKB-SubCell"/>
</dbReference>
<dbReference type="PANTHER" id="PTHR33048:SF47">
    <property type="entry name" value="INTEGRAL MEMBRANE PROTEIN-RELATED"/>
    <property type="match status" value="1"/>
</dbReference>
<keyword evidence="2 6" id="KW-0812">Transmembrane</keyword>